<comment type="similarity">
    <text evidence="3">Belongs to the DNA photolyase class-2 family.</text>
</comment>
<dbReference type="EMBL" id="NIDE01000019">
    <property type="protein sequence ID" value="OWK35125.1"/>
    <property type="molecule type" value="Genomic_DNA"/>
</dbReference>
<comment type="catalytic activity">
    <reaction evidence="13">
        <text>cyclobutadipyrimidine (in DNA) = 2 pyrimidine residues (in DNA).</text>
        <dbReference type="EC" id="4.1.99.3"/>
    </reaction>
</comment>
<comment type="cofactor">
    <cofactor evidence="1">
        <name>(6R)-5,10-methylene-5,6,7,8-tetrahydrofolate</name>
        <dbReference type="ChEBI" id="CHEBI:15636"/>
    </cofactor>
</comment>
<reference evidence="16" key="1">
    <citation type="submission" date="2017-06" db="EMBL/GenBank/DDBJ databases">
        <title>Genome analysis of Fimbriiglobus ruber SP5, the first member of the order Planctomycetales with confirmed chitinolytic capability.</title>
        <authorList>
            <person name="Ravin N.V."/>
            <person name="Rakitin A.L."/>
            <person name="Ivanova A.A."/>
            <person name="Beletsky A.V."/>
            <person name="Kulichevskaya I.S."/>
            <person name="Mardanov A.V."/>
            <person name="Dedysh S.N."/>
        </authorList>
    </citation>
    <scope>NUCLEOTIDE SEQUENCE [LARGE SCALE GENOMIC DNA]</scope>
    <source>
        <strain evidence="16">SP5</strain>
    </source>
</reference>
<comment type="caution">
    <text evidence="15">The sequence shown here is derived from an EMBL/GenBank/DDBJ whole genome shotgun (WGS) entry which is preliminary data.</text>
</comment>
<evidence type="ECO:0000256" key="3">
    <source>
        <dbReference type="ARBA" id="ARBA00006409"/>
    </source>
</evidence>
<dbReference type="PROSITE" id="PS51645">
    <property type="entry name" value="PHR_CRY_ALPHA_BETA"/>
    <property type="match status" value="1"/>
</dbReference>
<evidence type="ECO:0000256" key="6">
    <source>
        <dbReference type="ARBA" id="ARBA00022630"/>
    </source>
</evidence>
<dbReference type="FunFam" id="1.10.579.10:FF:000002">
    <property type="entry name" value="Deoxyribodipyrimidine photolyase"/>
    <property type="match status" value="1"/>
</dbReference>
<evidence type="ECO:0000256" key="12">
    <source>
        <dbReference type="ARBA" id="ARBA00031671"/>
    </source>
</evidence>
<dbReference type="PANTHER" id="PTHR10211:SF0">
    <property type="entry name" value="DEOXYRIBODIPYRIMIDINE PHOTO-LYASE"/>
    <property type="match status" value="1"/>
</dbReference>
<proteinExistence type="inferred from homology"/>
<keyword evidence="11 15" id="KW-0456">Lyase</keyword>
<dbReference type="InterPro" id="IPR006050">
    <property type="entry name" value="DNA_photolyase_N"/>
</dbReference>
<dbReference type="AlphaFoldDB" id="A0A225DFF9"/>
<evidence type="ECO:0000256" key="7">
    <source>
        <dbReference type="ARBA" id="ARBA00022763"/>
    </source>
</evidence>
<keyword evidence="8" id="KW-0274">FAD</keyword>
<dbReference type="GO" id="GO:0000719">
    <property type="term" value="P:photoreactive repair"/>
    <property type="evidence" value="ECO:0007669"/>
    <property type="project" value="TreeGrafter"/>
</dbReference>
<evidence type="ECO:0000256" key="4">
    <source>
        <dbReference type="ARBA" id="ARBA00013149"/>
    </source>
</evidence>
<dbReference type="GO" id="GO:0003904">
    <property type="term" value="F:deoxyribodipyrimidine photo-lyase activity"/>
    <property type="evidence" value="ECO:0007669"/>
    <property type="project" value="UniProtKB-EC"/>
</dbReference>
<dbReference type="InterPro" id="IPR036134">
    <property type="entry name" value="Crypto/Photolyase_FAD-like_sf"/>
</dbReference>
<dbReference type="SUPFAM" id="SSF52425">
    <property type="entry name" value="Cryptochrome/photolyase, N-terminal domain"/>
    <property type="match status" value="1"/>
</dbReference>
<keyword evidence="7" id="KW-0227">DNA damage</keyword>
<name>A0A225DFF9_9BACT</name>
<evidence type="ECO:0000256" key="2">
    <source>
        <dbReference type="ARBA" id="ARBA00001974"/>
    </source>
</evidence>
<keyword evidence="16" id="KW-1185">Reference proteome</keyword>
<accession>A0A225DFF9</accession>
<protein>
    <recommendedName>
        <fullName evidence="5">Deoxyribodipyrimidine photo-lyase</fullName>
        <ecNumber evidence="4">4.1.99.3</ecNumber>
    </recommendedName>
    <alternativeName>
        <fullName evidence="12">DNA photolyase</fullName>
    </alternativeName>
</protein>
<evidence type="ECO:0000256" key="10">
    <source>
        <dbReference type="ARBA" id="ARBA00023204"/>
    </source>
</evidence>
<dbReference type="PANTHER" id="PTHR10211">
    <property type="entry name" value="DEOXYRIBODIPYRIMIDINE PHOTOLYASE"/>
    <property type="match status" value="1"/>
</dbReference>
<evidence type="ECO:0000259" key="14">
    <source>
        <dbReference type="PROSITE" id="PS51645"/>
    </source>
</evidence>
<dbReference type="SUPFAM" id="SSF48173">
    <property type="entry name" value="Cryptochrome/photolyase FAD-binding domain"/>
    <property type="match status" value="1"/>
</dbReference>
<gene>
    <name evidence="15" type="ORF">FRUB_09967</name>
</gene>
<dbReference type="GO" id="GO:0003677">
    <property type="term" value="F:DNA binding"/>
    <property type="evidence" value="ECO:0007669"/>
    <property type="project" value="UniProtKB-KW"/>
</dbReference>
<dbReference type="InterPro" id="IPR036155">
    <property type="entry name" value="Crypto/Photolyase_N_sf"/>
</dbReference>
<dbReference type="InterPro" id="IPR052219">
    <property type="entry name" value="Photolyase_Class-2"/>
</dbReference>
<comment type="cofactor">
    <cofactor evidence="2">
        <name>FAD</name>
        <dbReference type="ChEBI" id="CHEBI:57692"/>
    </cofactor>
</comment>
<sequence length="542" mass="60860">MPSINEARVRAANDRPVNEAGDYVLYWCQMFRRLHANHALDHALHWSRRLKKPLVVYEGLKLNYPWACARFHQFMLEGMRDNAAAAQHLGVAYWPFVETPGDTGRGLVRKLCEKACLLVTDDYPQFIVPAQIRAVAAAVAIAVHAIDGNGTVPLSKLGPPTAAAAHLRPKLHKLFPEAWSHKAAVELDVPKVAKSKLDSPFASWEAPKDIAMFVKKLPIDHTVPAVPDVEGGSRAAAGAVKAFVDDKLSRYADGRNQPDDPAENAASGLSFYLRHGHVGIEEVCAAVLEATGKWTAAEINPATRNKDDFFCRDANVNSFLDEAITWRDVGYQWNFARNVALSTQKPSHSHKSWQADRDKHPLFNFQHYDFSPQSSSGTLDAVLPEWAKASLAKHARDRRPFLYTLEQFESADTHDDLWNAAQRELVATGRIHNYLRMLWGKKVLEWSETPEEAYRVLEHLNNKYALDGRDPNSYTGILWCFGLFDRPWPPERNVFGSVRYMTSESTAKKFKLQGYYDYTSRLSTVADVRAGKIAAPRPAGLF</sequence>
<dbReference type="RefSeq" id="WP_088260316.1">
    <property type="nucleotide sequence ID" value="NZ_NIDE01000019.1"/>
</dbReference>
<keyword evidence="10" id="KW-0234">DNA repair</keyword>
<keyword evidence="9" id="KW-0238">DNA-binding</keyword>
<evidence type="ECO:0000313" key="16">
    <source>
        <dbReference type="Proteomes" id="UP000214646"/>
    </source>
</evidence>
<evidence type="ECO:0000256" key="5">
    <source>
        <dbReference type="ARBA" id="ARBA00014046"/>
    </source>
</evidence>
<dbReference type="Gene3D" id="3.40.50.620">
    <property type="entry name" value="HUPs"/>
    <property type="match status" value="1"/>
</dbReference>
<evidence type="ECO:0000256" key="1">
    <source>
        <dbReference type="ARBA" id="ARBA00001932"/>
    </source>
</evidence>
<dbReference type="InterPro" id="IPR014729">
    <property type="entry name" value="Rossmann-like_a/b/a_fold"/>
</dbReference>
<evidence type="ECO:0000256" key="8">
    <source>
        <dbReference type="ARBA" id="ARBA00022827"/>
    </source>
</evidence>
<evidence type="ECO:0000256" key="11">
    <source>
        <dbReference type="ARBA" id="ARBA00023239"/>
    </source>
</evidence>
<keyword evidence="6" id="KW-0285">Flavoprotein</keyword>
<evidence type="ECO:0000256" key="13">
    <source>
        <dbReference type="ARBA" id="ARBA00033999"/>
    </source>
</evidence>
<organism evidence="15 16">
    <name type="scientific">Fimbriiglobus ruber</name>
    <dbReference type="NCBI Taxonomy" id="1908690"/>
    <lineage>
        <taxon>Bacteria</taxon>
        <taxon>Pseudomonadati</taxon>
        <taxon>Planctomycetota</taxon>
        <taxon>Planctomycetia</taxon>
        <taxon>Gemmatales</taxon>
        <taxon>Gemmataceae</taxon>
        <taxon>Fimbriiglobus</taxon>
    </lineage>
</organism>
<dbReference type="Proteomes" id="UP000214646">
    <property type="component" value="Unassembled WGS sequence"/>
</dbReference>
<dbReference type="EC" id="4.1.99.3" evidence="4"/>
<dbReference type="Gene3D" id="1.25.40.80">
    <property type="match status" value="1"/>
</dbReference>
<dbReference type="OrthoDB" id="9772484at2"/>
<dbReference type="Gene3D" id="1.10.579.10">
    <property type="entry name" value="DNA Cyclobutane Dipyrimidine Photolyase, subunit A, domain 3"/>
    <property type="match status" value="1"/>
</dbReference>
<evidence type="ECO:0000313" key="15">
    <source>
        <dbReference type="EMBL" id="OWK35125.1"/>
    </source>
</evidence>
<evidence type="ECO:0000256" key="9">
    <source>
        <dbReference type="ARBA" id="ARBA00023125"/>
    </source>
</evidence>
<feature type="domain" description="Photolyase/cryptochrome alpha/beta" evidence="14">
    <location>
        <begin position="22"/>
        <end position="154"/>
    </location>
</feature>